<dbReference type="SMART" id="SM00147">
    <property type="entry name" value="RasGEF"/>
    <property type="match status" value="1"/>
</dbReference>
<dbReference type="PROSITE" id="PS50212">
    <property type="entry name" value="RASGEF_NTER"/>
    <property type="match status" value="1"/>
</dbReference>
<dbReference type="SMART" id="SM00229">
    <property type="entry name" value="RasGEFN"/>
    <property type="match status" value="1"/>
</dbReference>
<name>A0A914XHU1_9BILA</name>
<dbReference type="Gene3D" id="1.10.840.10">
    <property type="entry name" value="Ras guanine-nucleotide exchange factors catalytic domain"/>
    <property type="match status" value="1"/>
</dbReference>
<dbReference type="InterPro" id="IPR008937">
    <property type="entry name" value="Ras-like_GEF"/>
</dbReference>
<sequence length="482" mass="55506">MSSAKYWRDERSDDAVYAVYLRKVRYVAPNSCQGVSQYRSIDPDRPDDNDHLQWETVKERVIKAGTLDRLLEALVSPDGAFDTRHFNVFFATYRAFSSTYKVLCRILARYSDASDAESNGQTSAKPTKNAILDSLRSVLVCWLDMYPDDFYEAPDFASLVQLIEFCRHHQLNDVKTKAKKLKDKFELTAAEGGMKNELRSMDQHTIATPYESLDFLTSPQRVRISDVSNADVVFVAEQLTYWDAELFKQLLPNQCQGCVWSRRHKTRKEADKVYTVRATIDQFNTVSRRVMTSIIFPECRPEARARIIAKWIEIARELRSLKNFSSLKAVLSSLQSEPVHRLKSVWALVPSRLVQDYRDLSATFQDDDDESGARRILEEEGTAKNSPMRRLNLQRRTKSDVNLCESQGTVPYLGTFLTDLTMIDEAHPDFTEDGLINFEKRRKEFEVLAKIKLFQSAARGYLIQMDRTFCSWFQSIPALLAL</sequence>
<dbReference type="Pfam" id="PF00617">
    <property type="entry name" value="RasGEF"/>
    <property type="match status" value="1"/>
</dbReference>
<dbReference type="PANTHER" id="PTHR23113:SF312">
    <property type="entry name" value="RAL GUANINE NUCLEOTIDE DISSOCIATION STIMULATOR-LIKE, ISOFORM E"/>
    <property type="match status" value="1"/>
</dbReference>
<dbReference type="PANTHER" id="PTHR23113">
    <property type="entry name" value="GUANINE NUCLEOTIDE EXCHANGE FACTOR"/>
    <property type="match status" value="1"/>
</dbReference>
<dbReference type="GO" id="GO:0007265">
    <property type="term" value="P:Ras protein signal transduction"/>
    <property type="evidence" value="ECO:0007669"/>
    <property type="project" value="TreeGrafter"/>
</dbReference>
<dbReference type="Proteomes" id="UP000887566">
    <property type="component" value="Unplaced"/>
</dbReference>
<dbReference type="InterPro" id="IPR019804">
    <property type="entry name" value="Ras_G-nucl-exch_fac_CS"/>
</dbReference>
<dbReference type="GO" id="GO:0005886">
    <property type="term" value="C:plasma membrane"/>
    <property type="evidence" value="ECO:0007669"/>
    <property type="project" value="TreeGrafter"/>
</dbReference>
<evidence type="ECO:0000313" key="6">
    <source>
        <dbReference type="WBParaSite" id="PSAMB.scaffold8411size6257.g31381.t1"/>
    </source>
</evidence>
<dbReference type="InterPro" id="IPR001895">
    <property type="entry name" value="RASGEF_cat_dom"/>
</dbReference>
<dbReference type="Pfam" id="PF00618">
    <property type="entry name" value="RasGEF_N"/>
    <property type="match status" value="1"/>
</dbReference>
<dbReference type="CDD" id="cd06224">
    <property type="entry name" value="REM"/>
    <property type="match status" value="1"/>
</dbReference>
<evidence type="ECO:0000256" key="2">
    <source>
        <dbReference type="PROSITE-ProRule" id="PRU00168"/>
    </source>
</evidence>
<dbReference type="PROSITE" id="PS50009">
    <property type="entry name" value="RASGEF_CAT"/>
    <property type="match status" value="1"/>
</dbReference>
<feature type="domain" description="N-terminal Ras-GEF" evidence="4">
    <location>
        <begin position="58"/>
        <end position="186"/>
    </location>
</feature>
<dbReference type="PROSITE" id="PS00720">
    <property type="entry name" value="RASGEF"/>
    <property type="match status" value="1"/>
</dbReference>
<dbReference type="InterPro" id="IPR023578">
    <property type="entry name" value="Ras_GEF_dom_sf"/>
</dbReference>
<evidence type="ECO:0000256" key="1">
    <source>
        <dbReference type="ARBA" id="ARBA00022658"/>
    </source>
</evidence>
<dbReference type="AlphaFoldDB" id="A0A914XHU1"/>
<protein>
    <submittedName>
        <fullName evidence="6">Ral guanine nucleotide dissociation stimulator-like 1</fullName>
    </submittedName>
</protein>
<evidence type="ECO:0000259" key="4">
    <source>
        <dbReference type="PROSITE" id="PS50212"/>
    </source>
</evidence>
<evidence type="ECO:0000259" key="3">
    <source>
        <dbReference type="PROSITE" id="PS50009"/>
    </source>
</evidence>
<dbReference type="InterPro" id="IPR000651">
    <property type="entry name" value="Ras-like_Gua-exchang_fac_N"/>
</dbReference>
<dbReference type="Gene3D" id="1.20.870.10">
    <property type="entry name" value="Son of sevenless (SoS) protein Chain: S domain 1"/>
    <property type="match status" value="1"/>
</dbReference>
<dbReference type="WBParaSite" id="PSAMB.scaffold8411size6257.g31381.t1">
    <property type="protein sequence ID" value="PSAMB.scaffold8411size6257.g31381.t1"/>
    <property type="gene ID" value="PSAMB.scaffold8411size6257.g31381"/>
</dbReference>
<evidence type="ECO:0000313" key="5">
    <source>
        <dbReference type="Proteomes" id="UP000887566"/>
    </source>
</evidence>
<keyword evidence="5" id="KW-1185">Reference proteome</keyword>
<dbReference type="GO" id="GO:0005085">
    <property type="term" value="F:guanyl-nucleotide exchange factor activity"/>
    <property type="evidence" value="ECO:0007669"/>
    <property type="project" value="UniProtKB-KW"/>
</dbReference>
<dbReference type="CDD" id="cd00155">
    <property type="entry name" value="RasGEF"/>
    <property type="match status" value="1"/>
</dbReference>
<keyword evidence="1 2" id="KW-0344">Guanine-nucleotide releasing factor</keyword>
<reference evidence="6" key="1">
    <citation type="submission" date="2022-11" db="UniProtKB">
        <authorList>
            <consortium name="WormBaseParasite"/>
        </authorList>
    </citation>
    <scope>IDENTIFICATION</scope>
</reference>
<feature type="domain" description="Ras-GEF" evidence="3">
    <location>
        <begin position="231"/>
        <end position="482"/>
    </location>
</feature>
<dbReference type="InterPro" id="IPR036964">
    <property type="entry name" value="RASGEF_cat_dom_sf"/>
</dbReference>
<organism evidence="5 6">
    <name type="scientific">Plectus sambesii</name>
    <dbReference type="NCBI Taxonomy" id="2011161"/>
    <lineage>
        <taxon>Eukaryota</taxon>
        <taxon>Metazoa</taxon>
        <taxon>Ecdysozoa</taxon>
        <taxon>Nematoda</taxon>
        <taxon>Chromadorea</taxon>
        <taxon>Plectida</taxon>
        <taxon>Plectina</taxon>
        <taxon>Plectoidea</taxon>
        <taxon>Plectidae</taxon>
        <taxon>Plectus</taxon>
    </lineage>
</organism>
<dbReference type="SUPFAM" id="SSF48366">
    <property type="entry name" value="Ras GEF"/>
    <property type="match status" value="1"/>
</dbReference>
<proteinExistence type="predicted"/>
<accession>A0A914XHU1</accession>